<name>A0A3G9JAB4_9FIRM</name>
<feature type="transmembrane region" description="Helical" evidence="1">
    <location>
        <begin position="87"/>
        <end position="108"/>
    </location>
</feature>
<keyword evidence="4" id="KW-1185">Reference proteome</keyword>
<sequence length="356" mass="39745">MYMLFLIGGVSALLTSIYLRFFIIRFLGSFINMTITIKVVITIIAVLLALPAVNFLGLYAVLYYYFLAACAVFGLISHFVPAGMLKGLLQSGLLSVVAVCLIMGYGYYNMHHVVETDYTIKSNKINNLKILLISDLHTDQVFNPRQINGLVQKMNKVNPDLVVLDGDIFDENTPKKDMLAATKALSQLHNKLGIYYVYGNHDDSKYGNWHTSNRSHSNASDIRTAMENNHITVLDDDVKNIGKITLIGRRDASYDRKLTDDLLKDVNKDQYIIMLDHQPLEIQKNAKKGVDLQLSGHTHGGQIWPTGYLNDFMPGSMRYGNKTIGSFHAITTSGLAGWGFPIKTGSPSEYVVINVK</sequence>
<dbReference type="InterPro" id="IPR029052">
    <property type="entry name" value="Metallo-depent_PP-like"/>
</dbReference>
<feature type="transmembrane region" description="Helical" evidence="1">
    <location>
        <begin position="62"/>
        <end position="80"/>
    </location>
</feature>
<evidence type="ECO:0000259" key="2">
    <source>
        <dbReference type="Pfam" id="PF00149"/>
    </source>
</evidence>
<accession>A0A3G9JAB4</accession>
<evidence type="ECO:0000313" key="3">
    <source>
        <dbReference type="EMBL" id="BBH28020.1"/>
    </source>
</evidence>
<reference evidence="3 4" key="1">
    <citation type="submission" date="2018-11" db="EMBL/GenBank/DDBJ databases">
        <title>Novel Erysipelotrichaceae bacterium isolated from small intestine of a swine.</title>
        <authorList>
            <person name="Kim J.S."/>
            <person name="Choe H."/>
            <person name="Lee Y.R."/>
            <person name="Kim K.M."/>
            <person name="Park D.S."/>
        </authorList>
    </citation>
    <scope>NUCLEOTIDE SEQUENCE [LARGE SCALE GENOMIC DNA]</scope>
    <source>
        <strain evidence="3 4">SG0102</strain>
    </source>
</reference>
<organism evidence="3 4">
    <name type="scientific">Intestinibaculum porci</name>
    <dbReference type="NCBI Taxonomy" id="2487118"/>
    <lineage>
        <taxon>Bacteria</taxon>
        <taxon>Bacillati</taxon>
        <taxon>Bacillota</taxon>
        <taxon>Erysipelotrichia</taxon>
        <taxon>Erysipelotrichales</taxon>
        <taxon>Erysipelotrichaceae</taxon>
        <taxon>Intestinibaculum</taxon>
    </lineage>
</organism>
<dbReference type="EMBL" id="AP019309">
    <property type="protein sequence ID" value="BBH28020.1"/>
    <property type="molecule type" value="Genomic_DNA"/>
</dbReference>
<dbReference type="SUPFAM" id="SSF56300">
    <property type="entry name" value="Metallo-dependent phosphatases"/>
    <property type="match status" value="1"/>
</dbReference>
<keyword evidence="1" id="KW-1133">Transmembrane helix</keyword>
<evidence type="ECO:0000313" key="4">
    <source>
        <dbReference type="Proteomes" id="UP000268059"/>
    </source>
</evidence>
<dbReference type="PANTHER" id="PTHR31302:SF0">
    <property type="entry name" value="TRANSMEMBRANE PROTEIN WITH METALLOPHOSPHOESTERASE DOMAIN"/>
    <property type="match status" value="1"/>
</dbReference>
<feature type="transmembrane region" description="Helical" evidence="1">
    <location>
        <begin position="35"/>
        <end position="56"/>
    </location>
</feature>
<dbReference type="InterPro" id="IPR004843">
    <property type="entry name" value="Calcineurin-like_PHP"/>
</dbReference>
<dbReference type="Gene3D" id="3.60.21.10">
    <property type="match status" value="1"/>
</dbReference>
<dbReference type="Proteomes" id="UP000268059">
    <property type="component" value="Chromosome"/>
</dbReference>
<evidence type="ECO:0000256" key="1">
    <source>
        <dbReference type="SAM" id="Phobius"/>
    </source>
</evidence>
<dbReference type="KEGG" id="ebm:SG0102_29540"/>
<protein>
    <recommendedName>
        <fullName evidence="2">Calcineurin-like phosphoesterase domain-containing protein</fullName>
    </recommendedName>
</protein>
<dbReference type="InParanoid" id="A0A3G9JAB4"/>
<keyword evidence="1" id="KW-0472">Membrane</keyword>
<proteinExistence type="predicted"/>
<dbReference type="Pfam" id="PF00149">
    <property type="entry name" value="Metallophos"/>
    <property type="match status" value="1"/>
</dbReference>
<dbReference type="GO" id="GO:0016787">
    <property type="term" value="F:hydrolase activity"/>
    <property type="evidence" value="ECO:0007669"/>
    <property type="project" value="InterPro"/>
</dbReference>
<gene>
    <name evidence="3" type="ORF">SG0102_29540</name>
</gene>
<feature type="transmembrane region" description="Helical" evidence="1">
    <location>
        <begin position="6"/>
        <end position="23"/>
    </location>
</feature>
<dbReference type="InterPro" id="IPR051158">
    <property type="entry name" value="Metallophosphoesterase_sf"/>
</dbReference>
<feature type="domain" description="Calcineurin-like phosphoesterase" evidence="2">
    <location>
        <begin position="128"/>
        <end position="300"/>
    </location>
</feature>
<dbReference type="AlphaFoldDB" id="A0A3G9JAB4"/>
<dbReference type="PANTHER" id="PTHR31302">
    <property type="entry name" value="TRANSMEMBRANE PROTEIN WITH METALLOPHOSPHOESTERASE DOMAIN-RELATED"/>
    <property type="match status" value="1"/>
</dbReference>
<keyword evidence="1" id="KW-0812">Transmembrane</keyword>